<evidence type="ECO:0008006" key="4">
    <source>
        <dbReference type="Google" id="ProtNLM"/>
    </source>
</evidence>
<feature type="compositionally biased region" description="Basic and acidic residues" evidence="1">
    <location>
        <begin position="1"/>
        <end position="10"/>
    </location>
</feature>
<dbReference type="EMBL" id="JAUSTT010000010">
    <property type="protein sequence ID" value="MDQ0176130.1"/>
    <property type="molecule type" value="Genomic_DNA"/>
</dbReference>
<evidence type="ECO:0000313" key="3">
    <source>
        <dbReference type="Proteomes" id="UP001223586"/>
    </source>
</evidence>
<feature type="compositionally biased region" description="Polar residues" evidence="1">
    <location>
        <begin position="13"/>
        <end position="30"/>
    </location>
</feature>
<dbReference type="RefSeq" id="WP_307229038.1">
    <property type="nucleotide sequence ID" value="NZ_JAUSTT010000010.1"/>
</dbReference>
<gene>
    <name evidence="2" type="ORF">J2S08_001966</name>
</gene>
<reference evidence="2 3" key="1">
    <citation type="submission" date="2023-07" db="EMBL/GenBank/DDBJ databases">
        <title>Genomic Encyclopedia of Type Strains, Phase IV (KMG-IV): sequencing the most valuable type-strain genomes for metagenomic binning, comparative biology and taxonomic classification.</title>
        <authorList>
            <person name="Goeker M."/>
        </authorList>
    </citation>
    <scope>NUCLEOTIDE SEQUENCE [LARGE SCALE GENOMIC DNA]</scope>
    <source>
        <strain evidence="2 3">DSM 23837</strain>
    </source>
</reference>
<feature type="compositionally biased region" description="Polar residues" evidence="1">
    <location>
        <begin position="57"/>
        <end position="68"/>
    </location>
</feature>
<protein>
    <recommendedName>
        <fullName evidence="4">Spore coat protein</fullName>
    </recommendedName>
</protein>
<evidence type="ECO:0000256" key="1">
    <source>
        <dbReference type="SAM" id="MobiDB-lite"/>
    </source>
</evidence>
<dbReference type="Proteomes" id="UP001223586">
    <property type="component" value="Unassembled WGS sequence"/>
</dbReference>
<name>A0ABT9WTQ9_9BACI</name>
<keyword evidence="3" id="KW-1185">Reference proteome</keyword>
<feature type="region of interest" description="Disordered" evidence="1">
    <location>
        <begin position="1"/>
        <end position="30"/>
    </location>
</feature>
<feature type="compositionally biased region" description="Low complexity" evidence="1">
    <location>
        <begin position="45"/>
        <end position="56"/>
    </location>
</feature>
<proteinExistence type="predicted"/>
<sequence>MVKKSNHNENEDINMNINGKSYGNDSNLSKEQMNELLSQLNHGLGKMMNKMGGNLHQVMQENSNNSMGKNGDDKANLKNEVNNRPVVETLKQNGKIKVNLDGETLLDLDLSNVEPQENDH</sequence>
<organism evidence="2 3">
    <name type="scientific">Bacillus chungangensis</name>
    <dbReference type="NCBI Taxonomy" id="587633"/>
    <lineage>
        <taxon>Bacteria</taxon>
        <taxon>Bacillati</taxon>
        <taxon>Bacillota</taxon>
        <taxon>Bacilli</taxon>
        <taxon>Bacillales</taxon>
        <taxon>Bacillaceae</taxon>
        <taxon>Bacillus</taxon>
    </lineage>
</organism>
<feature type="region of interest" description="Disordered" evidence="1">
    <location>
        <begin position="45"/>
        <end position="85"/>
    </location>
</feature>
<accession>A0ABT9WTQ9</accession>
<evidence type="ECO:0000313" key="2">
    <source>
        <dbReference type="EMBL" id="MDQ0176130.1"/>
    </source>
</evidence>
<comment type="caution">
    <text evidence="2">The sequence shown here is derived from an EMBL/GenBank/DDBJ whole genome shotgun (WGS) entry which is preliminary data.</text>
</comment>